<dbReference type="EMBL" id="CP060782">
    <property type="protein sequence ID" value="QNP46113.1"/>
    <property type="molecule type" value="Genomic_DNA"/>
</dbReference>
<evidence type="ECO:0008006" key="5">
    <source>
        <dbReference type="Google" id="ProtNLM"/>
    </source>
</evidence>
<dbReference type="RefSeq" id="WP_187709066.1">
    <property type="nucleotide sequence ID" value="NZ_CP060782.1"/>
</dbReference>
<proteinExistence type="predicted"/>
<evidence type="ECO:0000256" key="2">
    <source>
        <dbReference type="SAM" id="SignalP"/>
    </source>
</evidence>
<accession>A0ABX6TEU1</accession>
<evidence type="ECO:0000313" key="4">
    <source>
        <dbReference type="Proteomes" id="UP000516105"/>
    </source>
</evidence>
<evidence type="ECO:0000313" key="3">
    <source>
        <dbReference type="EMBL" id="QNP46113.1"/>
    </source>
</evidence>
<evidence type="ECO:0000256" key="1">
    <source>
        <dbReference type="SAM" id="MobiDB-lite"/>
    </source>
</evidence>
<sequence length="158" mass="18368">MRKFLILAATAASALAVATPAAAQWYPPQYNNYPPQYGYGGYGGYNNYGNLQYRIDRLQNHIAQFDRANVISNREARSLRAATFDLERQLRYGGGGAYGVERRLAQLEQRVDYIASRTRYGRYGYSNYNNQWNGDHNWNQNHNDRNWRDHDDDDDDDD</sequence>
<keyword evidence="4" id="KW-1185">Reference proteome</keyword>
<organism evidence="3 4">
    <name type="scientific">Sphingomonas sediminicola</name>
    <dbReference type="NCBI Taxonomy" id="386874"/>
    <lineage>
        <taxon>Bacteria</taxon>
        <taxon>Pseudomonadati</taxon>
        <taxon>Pseudomonadota</taxon>
        <taxon>Alphaproteobacteria</taxon>
        <taxon>Sphingomonadales</taxon>
        <taxon>Sphingomonadaceae</taxon>
        <taxon>Sphingomonas</taxon>
    </lineage>
</organism>
<name>A0ABX6TEU1_9SPHN</name>
<feature type="signal peptide" evidence="2">
    <location>
        <begin position="1"/>
        <end position="23"/>
    </location>
</feature>
<feature type="region of interest" description="Disordered" evidence="1">
    <location>
        <begin position="139"/>
        <end position="158"/>
    </location>
</feature>
<feature type="chain" id="PRO_5046601740" description="Spy/CpxP family protein refolding chaperone" evidence="2">
    <location>
        <begin position="24"/>
        <end position="158"/>
    </location>
</feature>
<reference evidence="3 4" key="1">
    <citation type="submission" date="2020-08" db="EMBL/GenBank/DDBJ databases">
        <title>Genome sequence of Sphingomonas sediminicola KACC 15039T.</title>
        <authorList>
            <person name="Hyun D.-W."/>
            <person name="Bae J.-W."/>
        </authorList>
    </citation>
    <scope>NUCLEOTIDE SEQUENCE [LARGE SCALE GENOMIC DNA]</scope>
    <source>
        <strain evidence="3 4">KACC 15039</strain>
    </source>
</reference>
<protein>
    <recommendedName>
        <fullName evidence="5">Spy/CpxP family protein refolding chaperone</fullName>
    </recommendedName>
</protein>
<gene>
    <name evidence="3" type="ORF">H9L14_02280</name>
</gene>
<dbReference type="Proteomes" id="UP000516105">
    <property type="component" value="Chromosome"/>
</dbReference>
<keyword evidence="2" id="KW-0732">Signal</keyword>